<evidence type="ECO:0000313" key="2">
    <source>
        <dbReference type="Proteomes" id="UP001360953"/>
    </source>
</evidence>
<organism evidence="1 2">
    <name type="scientific">Phyllosticta citribraziliensis</name>
    <dbReference type="NCBI Taxonomy" id="989973"/>
    <lineage>
        <taxon>Eukaryota</taxon>
        <taxon>Fungi</taxon>
        <taxon>Dikarya</taxon>
        <taxon>Ascomycota</taxon>
        <taxon>Pezizomycotina</taxon>
        <taxon>Dothideomycetes</taxon>
        <taxon>Dothideomycetes incertae sedis</taxon>
        <taxon>Botryosphaeriales</taxon>
        <taxon>Phyllostictaceae</taxon>
        <taxon>Phyllosticta</taxon>
    </lineage>
</organism>
<name>A0ABR1LF57_9PEZI</name>
<accession>A0ABR1LF57</accession>
<dbReference type="EMBL" id="JBBPEH010000009">
    <property type="protein sequence ID" value="KAK7533842.1"/>
    <property type="molecule type" value="Genomic_DNA"/>
</dbReference>
<evidence type="ECO:0000313" key="1">
    <source>
        <dbReference type="EMBL" id="KAK7533842.1"/>
    </source>
</evidence>
<gene>
    <name evidence="1" type="ORF">J3D65DRAFT_458858</name>
</gene>
<protein>
    <submittedName>
        <fullName evidence="1">Uncharacterized protein</fullName>
    </submittedName>
</protein>
<sequence length="487" mass="55107">MCIACEDYRSERRPRCRCGGLGHPARRFPRPLHSPSRHRLESAREFAKDFKIAVERALPIHEPPLQRVTVLGITWENDDADAKLAEQRLLGVFRDTYNFACESLVIAVNEGDPLASMNVFRNALIEFHDRCKKDDSLSIIVYVGYSSFAAFKERGTALHRGRYSWQLNPLTTRDSQRASMGLELDGTRLAEYGGFYSGAMQNYPRVLRIFDCFWVDEGESYVLAESLSCPKSSYGDASPNLSPPHEYIYSLADHLEGLNGEVRSVVQIHGEVTHKRVQKGLGGVPVHEVRGESFDKEFVPSTLLARQPQKHSLTLESRREALAAMDRQSLRVLFSIRLACDRWIDGVNDWQDWLTAHLPLNQPHSVRVESVQLPTAADDDINDGTALLIASIPLELWQEFPIYGKRMYTFLSHMQDHRPQPSVWAKQVGIAAAPRPRRSFRLKREMPLFEGVEPARRRNLKLWREMRGRGGVRGGYLPGRGGGGCGG</sequence>
<comment type="caution">
    <text evidence="1">The sequence shown here is derived from an EMBL/GenBank/DDBJ whole genome shotgun (WGS) entry which is preliminary data.</text>
</comment>
<proteinExistence type="predicted"/>
<dbReference type="Proteomes" id="UP001360953">
    <property type="component" value="Unassembled WGS sequence"/>
</dbReference>
<reference evidence="1 2" key="1">
    <citation type="submission" date="2024-04" db="EMBL/GenBank/DDBJ databases">
        <title>Phyllosticta paracitricarpa is synonymous to the EU quarantine fungus P. citricarpa based on phylogenomic analyses.</title>
        <authorList>
            <consortium name="Lawrence Berkeley National Laboratory"/>
            <person name="Van ingen-buijs V.A."/>
            <person name="Van westerhoven A.C."/>
            <person name="Haridas S."/>
            <person name="Skiadas P."/>
            <person name="Martin F."/>
            <person name="Groenewald J.Z."/>
            <person name="Crous P.W."/>
            <person name="Seidl M.F."/>
        </authorList>
    </citation>
    <scope>NUCLEOTIDE SEQUENCE [LARGE SCALE GENOMIC DNA]</scope>
    <source>
        <strain evidence="1 2">CPC 17464</strain>
    </source>
</reference>
<dbReference type="RefSeq" id="XP_066652881.1">
    <property type="nucleotide sequence ID" value="XM_066796414.1"/>
</dbReference>
<keyword evidence="2" id="KW-1185">Reference proteome</keyword>
<dbReference type="GeneID" id="92029320"/>